<dbReference type="FunFam" id="3.40.309.10:FF:000012">
    <property type="entry name" value="Betaine aldehyde dehydrogenase"/>
    <property type="match status" value="1"/>
</dbReference>
<dbReference type="InterPro" id="IPR015590">
    <property type="entry name" value="Aldehyde_DH_dom"/>
</dbReference>
<dbReference type="InterPro" id="IPR029510">
    <property type="entry name" value="Ald_DH_CS_GLU"/>
</dbReference>
<dbReference type="FunFam" id="3.40.605.10:FF:000026">
    <property type="entry name" value="Aldehyde dehydrogenase, putative"/>
    <property type="match status" value="1"/>
</dbReference>
<evidence type="ECO:0000256" key="4">
    <source>
        <dbReference type="ARBA" id="ARBA00049194"/>
    </source>
</evidence>
<name>A0A8H6RL70_9PEZI</name>
<dbReference type="PROSITE" id="PS00687">
    <property type="entry name" value="ALDEHYDE_DEHYDR_GLU"/>
    <property type="match status" value="1"/>
</dbReference>
<comment type="similarity">
    <text evidence="1 6">Belongs to the aldehyde dehydrogenase family.</text>
</comment>
<evidence type="ECO:0000256" key="2">
    <source>
        <dbReference type="ARBA" id="ARBA00023002"/>
    </source>
</evidence>
<evidence type="ECO:0000313" key="9">
    <source>
        <dbReference type="Proteomes" id="UP000660729"/>
    </source>
</evidence>
<comment type="caution">
    <text evidence="8">The sequence shown here is derived from an EMBL/GenBank/DDBJ whole genome shotgun (WGS) entry which is preliminary data.</text>
</comment>
<dbReference type="EMBL" id="JABCIY010000092">
    <property type="protein sequence ID" value="KAF7193143.1"/>
    <property type="molecule type" value="Genomic_DNA"/>
</dbReference>
<evidence type="ECO:0000256" key="5">
    <source>
        <dbReference type="PROSITE-ProRule" id="PRU10007"/>
    </source>
</evidence>
<gene>
    <name evidence="8" type="ORF">HII31_05487</name>
</gene>
<dbReference type="Gene3D" id="3.40.309.10">
    <property type="entry name" value="Aldehyde Dehydrogenase, Chain A, domain 2"/>
    <property type="match status" value="1"/>
</dbReference>
<dbReference type="InterPro" id="IPR016161">
    <property type="entry name" value="Ald_DH/histidinol_DH"/>
</dbReference>
<dbReference type="AlphaFoldDB" id="A0A8H6RL70"/>
<proteinExistence type="inferred from homology"/>
<dbReference type="InterPro" id="IPR016162">
    <property type="entry name" value="Ald_DH_N"/>
</dbReference>
<dbReference type="Pfam" id="PF00171">
    <property type="entry name" value="Aldedh"/>
    <property type="match status" value="1"/>
</dbReference>
<dbReference type="GO" id="GO:0004029">
    <property type="term" value="F:aldehyde dehydrogenase (NAD+) activity"/>
    <property type="evidence" value="ECO:0007669"/>
    <property type="project" value="UniProtKB-EC"/>
</dbReference>
<evidence type="ECO:0000256" key="6">
    <source>
        <dbReference type="RuleBase" id="RU003345"/>
    </source>
</evidence>
<evidence type="ECO:0000256" key="1">
    <source>
        <dbReference type="ARBA" id="ARBA00009986"/>
    </source>
</evidence>
<dbReference type="SUPFAM" id="SSF53720">
    <property type="entry name" value="ALDH-like"/>
    <property type="match status" value="1"/>
</dbReference>
<reference evidence="8" key="1">
    <citation type="submission" date="2020-04" db="EMBL/GenBank/DDBJ databases">
        <title>Draft genome resource of the tomato pathogen Pseudocercospora fuligena.</title>
        <authorList>
            <person name="Zaccaron A."/>
        </authorList>
    </citation>
    <scope>NUCLEOTIDE SEQUENCE</scope>
    <source>
        <strain evidence="8">PF001</strain>
    </source>
</reference>
<sequence length="484" mass="51983">MSSFETRLFINNEFVDAKSGEHLTVYNPFDDSLISDKIHAAGEQDVDAAVAAAKKAFKGEWGKLDPTDRAARMRKFASLIREKAGEIAALDSKCMGSAVATQTMGYGVGANLFDYYAGLADKIHGETSYPDSSGKYKIIQREPIGICAGIGAWNVSAVLFCWKAAPALAAGNTFIYKPSEKAPLGALGLAALVKECFPPGTINIINGAGKCGQLLASHMEIRAIAFTGSTAVGRKIQEYAAKSNLKRVSLELGGKSPSLIFDDANIELAVAKSVEGIMANTGQICAMASRVFVQEGIADKFIEHLKGAFEAFSKGTFIGDPSDPNTQVGPIADKKQFARVMEYLEIGKKDGQLVTGGIQRGENGLFVEPTIFRNTPNTSRIVQEEIFGPVVTVQTFKTEEDGVEMANDTVFGLSACIYTKSISRALRVTRQMEAGTIAVNDWYFPAPDTPFGGVKQSGYGREGGLEGLNEYLQTKTIQINLNTD</sequence>
<organism evidence="8 9">
    <name type="scientific">Pseudocercospora fuligena</name>
    <dbReference type="NCBI Taxonomy" id="685502"/>
    <lineage>
        <taxon>Eukaryota</taxon>
        <taxon>Fungi</taxon>
        <taxon>Dikarya</taxon>
        <taxon>Ascomycota</taxon>
        <taxon>Pezizomycotina</taxon>
        <taxon>Dothideomycetes</taxon>
        <taxon>Dothideomycetidae</taxon>
        <taxon>Mycosphaerellales</taxon>
        <taxon>Mycosphaerellaceae</taxon>
        <taxon>Pseudocercospora</taxon>
    </lineage>
</organism>
<keyword evidence="9" id="KW-1185">Reference proteome</keyword>
<accession>A0A8H6RL70</accession>
<dbReference type="GO" id="GO:0046394">
    <property type="term" value="P:carboxylic acid biosynthetic process"/>
    <property type="evidence" value="ECO:0007669"/>
    <property type="project" value="UniProtKB-ARBA"/>
</dbReference>
<keyword evidence="2 6" id="KW-0560">Oxidoreductase</keyword>
<dbReference type="EC" id="1.2.1.3" evidence="3"/>
<comment type="catalytic activity">
    <reaction evidence="4">
        <text>an aldehyde + NAD(+) + H2O = a carboxylate + NADH + 2 H(+)</text>
        <dbReference type="Rhea" id="RHEA:16185"/>
        <dbReference type="ChEBI" id="CHEBI:15377"/>
        <dbReference type="ChEBI" id="CHEBI:15378"/>
        <dbReference type="ChEBI" id="CHEBI:17478"/>
        <dbReference type="ChEBI" id="CHEBI:29067"/>
        <dbReference type="ChEBI" id="CHEBI:57540"/>
        <dbReference type="ChEBI" id="CHEBI:57945"/>
        <dbReference type="EC" id="1.2.1.3"/>
    </reaction>
</comment>
<feature type="active site" evidence="5">
    <location>
        <position position="251"/>
    </location>
</feature>
<feature type="domain" description="Aldehyde dehydrogenase" evidence="7">
    <location>
        <begin position="14"/>
        <end position="477"/>
    </location>
</feature>
<dbReference type="FunFam" id="3.40.605.10:FF:000007">
    <property type="entry name" value="NAD/NADP-dependent betaine aldehyde dehydrogenase"/>
    <property type="match status" value="1"/>
</dbReference>
<protein>
    <recommendedName>
        <fullName evidence="3">aldehyde dehydrogenase (NAD(+))</fullName>
        <ecNumber evidence="3">1.2.1.3</ecNumber>
    </recommendedName>
</protein>
<evidence type="ECO:0000259" key="7">
    <source>
        <dbReference type="Pfam" id="PF00171"/>
    </source>
</evidence>
<dbReference type="PANTHER" id="PTHR11699">
    <property type="entry name" value="ALDEHYDE DEHYDROGENASE-RELATED"/>
    <property type="match status" value="1"/>
</dbReference>
<dbReference type="Proteomes" id="UP000660729">
    <property type="component" value="Unassembled WGS sequence"/>
</dbReference>
<evidence type="ECO:0000313" key="8">
    <source>
        <dbReference type="EMBL" id="KAF7193143.1"/>
    </source>
</evidence>
<dbReference type="Gene3D" id="3.40.605.10">
    <property type="entry name" value="Aldehyde Dehydrogenase, Chain A, domain 1"/>
    <property type="match status" value="1"/>
</dbReference>
<dbReference type="OrthoDB" id="310895at2759"/>
<dbReference type="InterPro" id="IPR016163">
    <property type="entry name" value="Ald_DH_C"/>
</dbReference>
<evidence type="ECO:0000256" key="3">
    <source>
        <dbReference type="ARBA" id="ARBA00024226"/>
    </source>
</evidence>